<gene>
    <name evidence="1" type="ORF">SPELUC_LOCUS6355</name>
</gene>
<organism evidence="1 2">
    <name type="scientific">Cetraspora pellucida</name>
    <dbReference type="NCBI Taxonomy" id="1433469"/>
    <lineage>
        <taxon>Eukaryota</taxon>
        <taxon>Fungi</taxon>
        <taxon>Fungi incertae sedis</taxon>
        <taxon>Mucoromycota</taxon>
        <taxon>Glomeromycotina</taxon>
        <taxon>Glomeromycetes</taxon>
        <taxon>Diversisporales</taxon>
        <taxon>Gigasporaceae</taxon>
        <taxon>Cetraspora</taxon>
    </lineage>
</organism>
<accession>A0ACA9MIP6</accession>
<reference evidence="1" key="1">
    <citation type="submission" date="2021-06" db="EMBL/GenBank/DDBJ databases">
        <authorList>
            <person name="Kallberg Y."/>
            <person name="Tangrot J."/>
            <person name="Rosling A."/>
        </authorList>
    </citation>
    <scope>NUCLEOTIDE SEQUENCE</scope>
    <source>
        <strain evidence="1">28 12/20/2015</strain>
    </source>
</reference>
<evidence type="ECO:0000313" key="2">
    <source>
        <dbReference type="Proteomes" id="UP000789366"/>
    </source>
</evidence>
<dbReference type="Proteomes" id="UP000789366">
    <property type="component" value="Unassembled WGS sequence"/>
</dbReference>
<comment type="caution">
    <text evidence="1">The sequence shown here is derived from an EMBL/GenBank/DDBJ whole genome shotgun (WGS) entry which is preliminary data.</text>
</comment>
<dbReference type="EMBL" id="CAJVPW010007430">
    <property type="protein sequence ID" value="CAG8580703.1"/>
    <property type="molecule type" value="Genomic_DNA"/>
</dbReference>
<keyword evidence="2" id="KW-1185">Reference proteome</keyword>
<evidence type="ECO:0000313" key="1">
    <source>
        <dbReference type="EMBL" id="CAG8580703.1"/>
    </source>
</evidence>
<proteinExistence type="predicted"/>
<name>A0ACA9MIP6_9GLOM</name>
<sequence length="136" mass="15357">MSDNSTLLVSIIQDNITNKSSELSLEEVFKSDLALKKKFADNINFVQFGLTSNIIVELDSDSKYKTQLDLLDINSDNCKDETDDSISLENKIDDYISTKYDENTKYKSSLTTNFLICIELDPNNILCLLFAAPIII</sequence>
<protein>
    <submittedName>
        <fullName evidence="1">6722_t:CDS:1</fullName>
    </submittedName>
</protein>